<keyword evidence="1" id="KW-0812">Transmembrane</keyword>
<dbReference type="GeneTree" id="ENSGT01040000243534"/>
<dbReference type="STRING" id="80966.ENSAPOP00000006071"/>
<feature type="signal peptide" evidence="2">
    <location>
        <begin position="1"/>
        <end position="26"/>
    </location>
</feature>
<feature type="chain" id="PRO_5044597934" description="EBP like" evidence="2">
    <location>
        <begin position="27"/>
        <end position="68"/>
    </location>
</feature>
<evidence type="ECO:0008006" key="5">
    <source>
        <dbReference type="Google" id="ProtNLM"/>
    </source>
</evidence>
<accession>A0A3Q1EQ86</accession>
<protein>
    <recommendedName>
        <fullName evidence="5">EBP like</fullName>
    </recommendedName>
</protein>
<name>A0A3Q1EQ86_9TELE</name>
<keyword evidence="4" id="KW-1185">Reference proteome</keyword>
<dbReference type="Proteomes" id="UP000257200">
    <property type="component" value="Unplaced"/>
</dbReference>
<organism evidence="3 4">
    <name type="scientific">Acanthochromis polyacanthus</name>
    <name type="common">spiny chromis</name>
    <dbReference type="NCBI Taxonomy" id="80966"/>
    <lineage>
        <taxon>Eukaryota</taxon>
        <taxon>Metazoa</taxon>
        <taxon>Chordata</taxon>
        <taxon>Craniata</taxon>
        <taxon>Vertebrata</taxon>
        <taxon>Euteleostomi</taxon>
        <taxon>Actinopterygii</taxon>
        <taxon>Neopterygii</taxon>
        <taxon>Teleostei</taxon>
        <taxon>Neoteleostei</taxon>
        <taxon>Acanthomorphata</taxon>
        <taxon>Ovalentaria</taxon>
        <taxon>Pomacentridae</taxon>
        <taxon>Acanthochromis</taxon>
    </lineage>
</organism>
<keyword evidence="1" id="KW-0472">Membrane</keyword>
<evidence type="ECO:0000256" key="1">
    <source>
        <dbReference type="SAM" id="Phobius"/>
    </source>
</evidence>
<keyword evidence="2" id="KW-0732">Signal</keyword>
<evidence type="ECO:0000313" key="4">
    <source>
        <dbReference type="Proteomes" id="UP000257200"/>
    </source>
</evidence>
<evidence type="ECO:0000313" key="3">
    <source>
        <dbReference type="Ensembl" id="ENSAPOP00000006079.1"/>
    </source>
</evidence>
<proteinExistence type="predicted"/>
<dbReference type="Ensembl" id="ENSAPOT00000007266.1">
    <property type="protein sequence ID" value="ENSAPOP00000006079.1"/>
    <property type="gene ID" value="ENSAPOG00000007858.1"/>
</dbReference>
<dbReference type="AlphaFoldDB" id="A0A3Q1EQ86"/>
<reference evidence="3" key="1">
    <citation type="submission" date="2025-05" db="UniProtKB">
        <authorList>
            <consortium name="Ensembl"/>
        </authorList>
    </citation>
    <scope>IDENTIFICATION</scope>
</reference>
<evidence type="ECO:0000256" key="2">
    <source>
        <dbReference type="SAM" id="SignalP"/>
    </source>
</evidence>
<keyword evidence="1" id="KW-1133">Transmembrane helix</keyword>
<sequence length="68" mass="7176">MDSAAPPGLSLVTVCSLLACCLQVLAAVLLTHRYGGQSSAEDRWVLLWLFYDVIVHLTLVGGASSSSL</sequence>
<dbReference type="Ensembl" id="ENSAPOT00000007282.1">
    <property type="protein sequence ID" value="ENSAPOP00000006071.1"/>
    <property type="gene ID" value="ENSAPOG00000007846.1"/>
</dbReference>
<feature type="transmembrane region" description="Helical" evidence="1">
    <location>
        <begin position="45"/>
        <end position="63"/>
    </location>
</feature>